<dbReference type="PANTHER" id="PTHR30146:SF109">
    <property type="entry name" value="HTH-TYPE TRANSCRIPTIONAL REGULATOR GALS"/>
    <property type="match status" value="1"/>
</dbReference>
<dbReference type="Gene3D" id="3.40.50.2300">
    <property type="match status" value="2"/>
</dbReference>
<dbReference type="InterPro" id="IPR046335">
    <property type="entry name" value="LacI/GalR-like_sensor"/>
</dbReference>
<dbReference type="InterPro" id="IPR010982">
    <property type="entry name" value="Lambda_DNA-bd_dom_sf"/>
</dbReference>
<keyword evidence="6" id="KW-1185">Reference proteome</keyword>
<dbReference type="PATRIC" id="fig|1300344.3.peg.410"/>
<evidence type="ECO:0000256" key="1">
    <source>
        <dbReference type="ARBA" id="ARBA00023015"/>
    </source>
</evidence>
<dbReference type="CDD" id="cd01392">
    <property type="entry name" value="HTH_LacI"/>
    <property type="match status" value="1"/>
</dbReference>
<evidence type="ECO:0000313" key="5">
    <source>
        <dbReference type="EMBL" id="ANC29997.1"/>
    </source>
</evidence>
<dbReference type="InterPro" id="IPR028082">
    <property type="entry name" value="Peripla_BP_I"/>
</dbReference>
<evidence type="ECO:0000256" key="2">
    <source>
        <dbReference type="ARBA" id="ARBA00023125"/>
    </source>
</evidence>
<evidence type="ECO:0000256" key="3">
    <source>
        <dbReference type="ARBA" id="ARBA00023163"/>
    </source>
</evidence>
<dbReference type="AlphaFoldDB" id="A0A168EG97"/>
<feature type="domain" description="HTH lacI-type" evidence="4">
    <location>
        <begin position="9"/>
        <end position="63"/>
    </location>
</feature>
<evidence type="ECO:0000313" key="6">
    <source>
        <dbReference type="Proteomes" id="UP000076794"/>
    </source>
</evidence>
<dbReference type="Pfam" id="PF13377">
    <property type="entry name" value="Peripla_BP_3"/>
    <property type="match status" value="1"/>
</dbReference>
<accession>A0A168EG97</accession>
<dbReference type="GO" id="GO:0000976">
    <property type="term" value="F:transcription cis-regulatory region binding"/>
    <property type="evidence" value="ECO:0007669"/>
    <property type="project" value="TreeGrafter"/>
</dbReference>
<dbReference type="SUPFAM" id="SSF47413">
    <property type="entry name" value="lambda repressor-like DNA-binding domains"/>
    <property type="match status" value="1"/>
</dbReference>
<dbReference type="EMBL" id="CP014209">
    <property type="protein sequence ID" value="ANC29997.1"/>
    <property type="molecule type" value="Genomic_DNA"/>
</dbReference>
<gene>
    <name evidence="5" type="primary">ccpA_1</name>
    <name evidence="5" type="ORF">I598_0409</name>
</gene>
<name>A0A168EG97_9MICO</name>
<reference evidence="5 6" key="1">
    <citation type="submission" date="2016-01" db="EMBL/GenBank/DDBJ databases">
        <title>Complete genome sequence of a soil Actinobacterium, Isoptericola dokdonensis DS-3.</title>
        <authorList>
            <person name="Kwon S.-K."/>
            <person name="Kim J.F."/>
        </authorList>
    </citation>
    <scope>NUCLEOTIDE SEQUENCE [LARGE SCALE GENOMIC DNA]</scope>
    <source>
        <strain evidence="5 6">DS-3</strain>
    </source>
</reference>
<dbReference type="PANTHER" id="PTHR30146">
    <property type="entry name" value="LACI-RELATED TRANSCRIPTIONAL REPRESSOR"/>
    <property type="match status" value="1"/>
</dbReference>
<dbReference type="PROSITE" id="PS50932">
    <property type="entry name" value="HTH_LACI_2"/>
    <property type="match status" value="1"/>
</dbReference>
<dbReference type="SUPFAM" id="SSF53822">
    <property type="entry name" value="Periplasmic binding protein-like I"/>
    <property type="match status" value="1"/>
</dbReference>
<dbReference type="Gene3D" id="1.10.260.40">
    <property type="entry name" value="lambda repressor-like DNA-binding domains"/>
    <property type="match status" value="1"/>
</dbReference>
<dbReference type="InterPro" id="IPR000843">
    <property type="entry name" value="HTH_LacI"/>
</dbReference>
<dbReference type="SMART" id="SM00354">
    <property type="entry name" value="HTH_LACI"/>
    <property type="match status" value="1"/>
</dbReference>
<keyword evidence="2" id="KW-0238">DNA-binding</keyword>
<proteinExistence type="predicted"/>
<dbReference type="GO" id="GO:0003700">
    <property type="term" value="F:DNA-binding transcription factor activity"/>
    <property type="evidence" value="ECO:0007669"/>
    <property type="project" value="TreeGrafter"/>
</dbReference>
<evidence type="ECO:0000259" key="4">
    <source>
        <dbReference type="PROSITE" id="PS50932"/>
    </source>
</evidence>
<keyword evidence="3" id="KW-0804">Transcription</keyword>
<sequence length="349" mass="36241">MIRIMPNPPTSRDVARLAGVSQATVSYALTGRGTISAATRARVLQVAESVGYRPNLAARSMRTRRTGRLAVVSGPTLDHQLRVLAGAGEVATAAGYAVETRTVDGDVEERTARVRELAAAGQHEGVLTLVPVLADVLTDLGAAVADRAGESVVVAEATFDEHMRSAGDLADAGPVAVFVETLLAAGHRRFLHVAGPDQYVSARARRDAYLAAIDRAAADPATADVVSLGVVGGTWSPEDARLAVQALPDDAPPLAVVAANDLLAAGVLRGAAERGWSAPGDVVVTGWDAAAMGAYLTPSLTTVDVDFTEAGRRAMRRLVAAVRGEPAPRQDAAVQRIVWRESTGPLTVA</sequence>
<dbReference type="STRING" id="1300344.I598_0409"/>
<protein>
    <submittedName>
        <fullName evidence="5">Catabolite control protein A</fullName>
    </submittedName>
</protein>
<dbReference type="Pfam" id="PF00356">
    <property type="entry name" value="LacI"/>
    <property type="match status" value="1"/>
</dbReference>
<dbReference type="Proteomes" id="UP000076794">
    <property type="component" value="Chromosome"/>
</dbReference>
<dbReference type="KEGG" id="ido:I598_0409"/>
<keyword evidence="1" id="KW-0805">Transcription regulation</keyword>
<organism evidence="5 6">
    <name type="scientific">Isoptericola dokdonensis DS-3</name>
    <dbReference type="NCBI Taxonomy" id="1300344"/>
    <lineage>
        <taxon>Bacteria</taxon>
        <taxon>Bacillati</taxon>
        <taxon>Actinomycetota</taxon>
        <taxon>Actinomycetes</taxon>
        <taxon>Micrococcales</taxon>
        <taxon>Promicromonosporaceae</taxon>
        <taxon>Isoptericola</taxon>
    </lineage>
</organism>
<dbReference type="OrthoDB" id="9785139at2"/>